<proteinExistence type="predicted"/>
<feature type="transmembrane region" description="Helical" evidence="1">
    <location>
        <begin position="38"/>
        <end position="57"/>
    </location>
</feature>
<evidence type="ECO:0000256" key="1">
    <source>
        <dbReference type="SAM" id="Phobius"/>
    </source>
</evidence>
<gene>
    <name evidence="2" type="ORF">MNBD_CHLOROFLEXI01-3845</name>
</gene>
<keyword evidence="1" id="KW-0812">Transmembrane</keyword>
<keyword evidence="1" id="KW-0472">Membrane</keyword>
<name>A0A3B0VCX3_9ZZZZ</name>
<organism evidence="2">
    <name type="scientific">hydrothermal vent metagenome</name>
    <dbReference type="NCBI Taxonomy" id="652676"/>
    <lineage>
        <taxon>unclassified sequences</taxon>
        <taxon>metagenomes</taxon>
        <taxon>ecological metagenomes</taxon>
    </lineage>
</organism>
<dbReference type="AlphaFoldDB" id="A0A3B0VCX3"/>
<protein>
    <submittedName>
        <fullName evidence="2">Uncharacterized protein</fullName>
    </submittedName>
</protein>
<feature type="transmembrane region" description="Helical" evidence="1">
    <location>
        <begin position="12"/>
        <end position="32"/>
    </location>
</feature>
<evidence type="ECO:0000313" key="2">
    <source>
        <dbReference type="EMBL" id="VAW36087.1"/>
    </source>
</evidence>
<sequence length="113" mass="12519">MDMVANLSSRQKTITGLTVATAVIHVILAFIFGGAFLILFLLNGIGYLALLAALYFLPQMAGQRGMIRWALLGFTAVTFILYFVLNWPTIWGPAGIVDKLIELALMIMLWQDK</sequence>
<keyword evidence="1" id="KW-1133">Transmembrane helix</keyword>
<feature type="transmembrane region" description="Helical" evidence="1">
    <location>
        <begin position="69"/>
        <end position="85"/>
    </location>
</feature>
<dbReference type="EMBL" id="UOEU01000611">
    <property type="protein sequence ID" value="VAW36087.1"/>
    <property type="molecule type" value="Genomic_DNA"/>
</dbReference>
<reference evidence="2" key="1">
    <citation type="submission" date="2018-06" db="EMBL/GenBank/DDBJ databases">
        <authorList>
            <person name="Zhirakovskaya E."/>
        </authorList>
    </citation>
    <scope>NUCLEOTIDE SEQUENCE</scope>
</reference>
<accession>A0A3B0VCX3</accession>